<proteinExistence type="inferred from homology"/>
<dbReference type="InterPro" id="IPR050073">
    <property type="entry name" value="2-IPM_HCS-like"/>
</dbReference>
<dbReference type="InterPro" id="IPR054691">
    <property type="entry name" value="LeuA/HCS_post-cat"/>
</dbReference>
<dbReference type="InterPro" id="IPR036230">
    <property type="entry name" value="LeuA_allosteric_dom_sf"/>
</dbReference>
<organism evidence="10">
    <name type="scientific">hydrothermal vent metagenome</name>
    <dbReference type="NCBI Taxonomy" id="652676"/>
    <lineage>
        <taxon>unclassified sequences</taxon>
        <taxon>metagenomes</taxon>
        <taxon>ecological metagenomes</taxon>
    </lineage>
</organism>
<dbReference type="EMBL" id="UOEN01000490">
    <property type="protein sequence ID" value="VAW19660.1"/>
    <property type="molecule type" value="Genomic_DNA"/>
</dbReference>
<dbReference type="PROSITE" id="PS00815">
    <property type="entry name" value="AIPM_HOMOCIT_SYNTH_1"/>
    <property type="match status" value="1"/>
</dbReference>
<dbReference type="Pfam" id="PF22617">
    <property type="entry name" value="HCS_D2"/>
    <property type="match status" value="1"/>
</dbReference>
<feature type="non-terminal residue" evidence="10">
    <location>
        <position position="1"/>
    </location>
</feature>
<dbReference type="PROSITE" id="PS50991">
    <property type="entry name" value="PYR_CT"/>
    <property type="match status" value="1"/>
</dbReference>
<dbReference type="Gene3D" id="3.20.20.70">
    <property type="entry name" value="Aldolase class I"/>
    <property type="match status" value="1"/>
</dbReference>
<evidence type="ECO:0000256" key="8">
    <source>
        <dbReference type="ARBA" id="ARBA00023304"/>
    </source>
</evidence>
<dbReference type="FunFam" id="3.20.20.70:FF:000010">
    <property type="entry name" value="2-isopropylmalate synthase"/>
    <property type="match status" value="1"/>
</dbReference>
<dbReference type="FunFam" id="3.30.160.270:FF:000003">
    <property type="entry name" value="2-isopropylmalate synthase"/>
    <property type="match status" value="1"/>
</dbReference>
<protein>
    <recommendedName>
        <fullName evidence="3">2-isopropylmalate synthase</fullName>
        <ecNumber evidence="3">2.3.3.13</ecNumber>
    </recommendedName>
</protein>
<dbReference type="HAMAP" id="MF_01025">
    <property type="entry name" value="LeuA_type1"/>
    <property type="match status" value="1"/>
</dbReference>
<dbReference type="AlphaFoldDB" id="A0A3B0TSH0"/>
<feature type="domain" description="Pyruvate carboxyltransferase" evidence="9">
    <location>
        <begin position="3"/>
        <end position="265"/>
    </location>
</feature>
<evidence type="ECO:0000313" key="10">
    <source>
        <dbReference type="EMBL" id="VAW19660.1"/>
    </source>
</evidence>
<dbReference type="UniPathway" id="UPA00048">
    <property type="reaction ID" value="UER00070"/>
</dbReference>
<comment type="pathway">
    <text evidence="1">Amino-acid biosynthesis; L-leucine biosynthesis; L-leucine from 3-methyl-2-oxobutanoate: step 1/4.</text>
</comment>
<dbReference type="SMART" id="SM00917">
    <property type="entry name" value="LeuA_dimer"/>
    <property type="match status" value="1"/>
</dbReference>
<dbReference type="PANTHER" id="PTHR10277">
    <property type="entry name" value="HOMOCITRATE SYNTHASE-RELATED"/>
    <property type="match status" value="1"/>
</dbReference>
<dbReference type="GO" id="GO:0046872">
    <property type="term" value="F:metal ion binding"/>
    <property type="evidence" value="ECO:0007669"/>
    <property type="project" value="UniProtKB-KW"/>
</dbReference>
<sequence length="502" mass="54899">DKVLIFDTTLRDGEQAPGASMNEKEKLDIAFALERLGVDIIEAGFPVISKGDFDSVKTIAQNIKKSTICGLARSIKKDIDAVADALKPAKNKRIHVFLATSKIHLQYKFKKSQEEILKMAIDSVKYAKKKMPNIEFSPEDASRTDPAFLYKIVEEVIKAGATTVNIPDTVGYAMPREYGDLISGIKNNVPNINKAVISTHCHDDLGFAVANSLDAVLKGARQVECTINGIGERAGNASMEEIVMALNTRSDFYQLSTGIKTREICRTSRLVSKYTGFAVPPNKAIVGNNAFRHESGIHQDGMLKERSTYEIMRPQDVGYVGTGLVLGKHSGRHAFSDRLKLLGVKLTAAQVDKAFNRFKLVADKKKQVFDEDLIAIVEDEVKVFQKIWVLKSLKATSGTGIEPEVEVVLSSKGKTYKKTGSGDGPVDACYKLIESITKVKGDLLDYSIQSVTRGKDALGEVTLKVKMKGVSVIAHGTSTDIVEASAKAYINAVNKVLVQKKK</sequence>
<dbReference type="SUPFAM" id="SSF51569">
    <property type="entry name" value="Aldolase"/>
    <property type="match status" value="1"/>
</dbReference>
<keyword evidence="10" id="KW-0012">Acyltransferase</keyword>
<dbReference type="NCBIfam" id="NF002086">
    <property type="entry name" value="PRK00915.1-3"/>
    <property type="match status" value="1"/>
</dbReference>
<evidence type="ECO:0000256" key="1">
    <source>
        <dbReference type="ARBA" id="ARBA00004689"/>
    </source>
</evidence>
<keyword evidence="7" id="KW-0479">Metal-binding</keyword>
<keyword evidence="8" id="KW-0100">Branched-chain amino acid biosynthesis</keyword>
<evidence type="ECO:0000256" key="4">
    <source>
        <dbReference type="ARBA" id="ARBA00022430"/>
    </source>
</evidence>
<dbReference type="CDD" id="cd07940">
    <property type="entry name" value="DRE_TIM_IPMS"/>
    <property type="match status" value="1"/>
</dbReference>
<dbReference type="PROSITE" id="PS00816">
    <property type="entry name" value="AIPM_HOMOCIT_SYNTH_2"/>
    <property type="match status" value="1"/>
</dbReference>
<comment type="similarity">
    <text evidence="2">Belongs to the alpha-IPM synthase/homocitrate synthase family. LeuA type 1 subfamily.</text>
</comment>
<dbReference type="SUPFAM" id="SSF110921">
    <property type="entry name" value="2-isopropylmalate synthase LeuA, allosteric (dimerisation) domain"/>
    <property type="match status" value="1"/>
</dbReference>
<dbReference type="Gene3D" id="3.30.160.270">
    <property type="match status" value="1"/>
</dbReference>
<dbReference type="InterPro" id="IPR005671">
    <property type="entry name" value="LeuA_bact_synth"/>
</dbReference>
<evidence type="ECO:0000256" key="5">
    <source>
        <dbReference type="ARBA" id="ARBA00022605"/>
    </source>
</evidence>
<keyword evidence="6 10" id="KW-0808">Transferase</keyword>
<dbReference type="FunFam" id="1.10.238.260:FF:000001">
    <property type="entry name" value="2-isopropylmalate synthase"/>
    <property type="match status" value="1"/>
</dbReference>
<dbReference type="Pfam" id="PF00682">
    <property type="entry name" value="HMGL-like"/>
    <property type="match status" value="1"/>
</dbReference>
<dbReference type="InterPro" id="IPR013785">
    <property type="entry name" value="Aldolase_TIM"/>
</dbReference>
<evidence type="ECO:0000256" key="6">
    <source>
        <dbReference type="ARBA" id="ARBA00022679"/>
    </source>
</evidence>
<evidence type="ECO:0000256" key="3">
    <source>
        <dbReference type="ARBA" id="ARBA00012973"/>
    </source>
</evidence>
<dbReference type="InterPro" id="IPR000891">
    <property type="entry name" value="PYR_CT"/>
</dbReference>
<evidence type="ECO:0000259" key="9">
    <source>
        <dbReference type="PROSITE" id="PS50991"/>
    </source>
</evidence>
<reference evidence="10" key="1">
    <citation type="submission" date="2018-06" db="EMBL/GenBank/DDBJ databases">
        <authorList>
            <person name="Zhirakovskaya E."/>
        </authorList>
    </citation>
    <scope>NUCLEOTIDE SEQUENCE</scope>
</reference>
<dbReference type="GO" id="GO:0009098">
    <property type="term" value="P:L-leucine biosynthetic process"/>
    <property type="evidence" value="ECO:0007669"/>
    <property type="project" value="UniProtKB-UniPathway"/>
</dbReference>
<keyword evidence="4" id="KW-0432">Leucine biosynthesis</keyword>
<accession>A0A3B0TSH0</accession>
<dbReference type="InterPro" id="IPR002034">
    <property type="entry name" value="AIPM/Hcit_synth_CS"/>
</dbReference>
<dbReference type="Pfam" id="PF08502">
    <property type="entry name" value="LeuA_dimer"/>
    <property type="match status" value="1"/>
</dbReference>
<dbReference type="GO" id="GO:0003852">
    <property type="term" value="F:2-isopropylmalate synthase activity"/>
    <property type="evidence" value="ECO:0007669"/>
    <property type="project" value="UniProtKB-EC"/>
</dbReference>
<dbReference type="PANTHER" id="PTHR10277:SF9">
    <property type="entry name" value="2-ISOPROPYLMALATE SYNTHASE 1, CHLOROPLASTIC-RELATED"/>
    <property type="match status" value="1"/>
</dbReference>
<dbReference type="Gene3D" id="1.10.238.260">
    <property type="match status" value="1"/>
</dbReference>
<dbReference type="EC" id="2.3.3.13" evidence="3"/>
<dbReference type="InterPro" id="IPR013709">
    <property type="entry name" value="2-isopropylmalate_synth_dimer"/>
</dbReference>
<keyword evidence="5" id="KW-0028">Amino-acid biosynthesis</keyword>
<evidence type="ECO:0000256" key="7">
    <source>
        <dbReference type="ARBA" id="ARBA00022723"/>
    </source>
</evidence>
<name>A0A3B0TSH0_9ZZZZ</name>
<evidence type="ECO:0000256" key="2">
    <source>
        <dbReference type="ARBA" id="ARBA00009396"/>
    </source>
</evidence>
<gene>
    <name evidence="10" type="ORF">MNBD_BACTEROID05-1218</name>
</gene>
<dbReference type="NCBIfam" id="TIGR00973">
    <property type="entry name" value="leuA_bact"/>
    <property type="match status" value="1"/>
</dbReference>